<dbReference type="SUPFAM" id="SSF55785">
    <property type="entry name" value="PYP-like sensor domain (PAS domain)"/>
    <property type="match status" value="2"/>
</dbReference>
<dbReference type="OrthoDB" id="9765776at2"/>
<evidence type="ECO:0000259" key="5">
    <source>
        <dbReference type="PROSITE" id="PS50111"/>
    </source>
</evidence>
<dbReference type="CDD" id="cd00130">
    <property type="entry name" value="PAS"/>
    <property type="match status" value="2"/>
</dbReference>
<feature type="domain" description="Methyl-accepting transducer" evidence="5">
    <location>
        <begin position="304"/>
        <end position="533"/>
    </location>
</feature>
<dbReference type="Gene3D" id="1.10.287.950">
    <property type="entry name" value="Methyl-accepting chemotaxis protein"/>
    <property type="match status" value="1"/>
</dbReference>
<sequence length="565" mass="61205">MMMFRLPFIDNQEISFFNAISQSHAIIWFDTNGVVKGANQNFCQALGYSLSDIVGQHHRIFIEKREVESPEYQKFWRDLASGKAQHGQFRRVSKTGSDVWIEASYDPVIRGGRVVGVVKIAADITKSKIAALHNENILKTLERSVAVIEFALDGTIVTANSSFLGATGYTLEEIIGQKHRIFCDPAYADSKDYGEFWQRLNGGETIADTFRRFGKGKREIWLQATYNPVYSSKGEIYRIVKFATDVTKRMASVGILGNAIRELAAGNLTSQVTSPIDPSMETTRLDLNAAVATLAGLIGDISGTAGEIAQTASELRESAGGIAKRTEQQAAALEQTSAALEEITQTVSDSSMRAAEAGNLVRETRSSAEHSGRVVKDAVTAMGEIEASSKEISSIISVIDEIAFQTNLLALNAGVEAARAGEAGKGFAVVAQEVRELAQRSATAAKEIKQLISKSAAQVQSGVDLVRQTGSALDVIVSRVQEIDRNVLAIVEAAREQSVGVKEIGQAVHQLDQGTQQNAASVEEQNAASEQLAERAQMLARLLSRFSTGQVSARDSNMTRWRKSA</sequence>
<dbReference type="Gene3D" id="3.30.450.20">
    <property type="entry name" value="PAS domain"/>
    <property type="match status" value="2"/>
</dbReference>
<protein>
    <submittedName>
        <fullName evidence="7">PAS domain S-box protein</fullName>
    </submittedName>
</protein>
<dbReference type="SMART" id="SM00283">
    <property type="entry name" value="MA"/>
    <property type="match status" value="1"/>
</dbReference>
<comment type="similarity">
    <text evidence="3">Belongs to the methyl-accepting chemotaxis (MCP) protein family.</text>
</comment>
<comment type="caution">
    <text evidence="7">The sequence shown here is derived from an EMBL/GenBank/DDBJ whole genome shotgun (WGS) entry which is preliminary data.</text>
</comment>
<dbReference type="PANTHER" id="PTHR43531">
    <property type="entry name" value="PROTEIN ICFG"/>
    <property type="match status" value="1"/>
</dbReference>
<evidence type="ECO:0000259" key="6">
    <source>
        <dbReference type="PROSITE" id="PS50112"/>
    </source>
</evidence>
<dbReference type="PROSITE" id="PS50111">
    <property type="entry name" value="CHEMOTAXIS_TRANSDUC_2"/>
    <property type="match status" value="1"/>
</dbReference>
<dbReference type="EMBL" id="VFYP01000007">
    <property type="protein sequence ID" value="TPP04654.1"/>
    <property type="molecule type" value="Genomic_DNA"/>
</dbReference>
<dbReference type="Pfam" id="PF00015">
    <property type="entry name" value="MCPsignal"/>
    <property type="match status" value="1"/>
</dbReference>
<evidence type="ECO:0000256" key="2">
    <source>
        <dbReference type="ARBA" id="ARBA00022500"/>
    </source>
</evidence>
<evidence type="ECO:0000256" key="1">
    <source>
        <dbReference type="ARBA" id="ARBA00004370"/>
    </source>
</evidence>
<dbReference type="Proteomes" id="UP000316429">
    <property type="component" value="Unassembled WGS sequence"/>
</dbReference>
<dbReference type="PANTHER" id="PTHR43531:SF11">
    <property type="entry name" value="METHYL-ACCEPTING CHEMOTAXIS PROTEIN 3"/>
    <property type="match status" value="1"/>
</dbReference>
<dbReference type="InterPro" id="IPR001610">
    <property type="entry name" value="PAC"/>
</dbReference>
<dbReference type="SMART" id="SM00086">
    <property type="entry name" value="PAC"/>
    <property type="match status" value="2"/>
</dbReference>
<dbReference type="GO" id="GO:0007165">
    <property type="term" value="P:signal transduction"/>
    <property type="evidence" value="ECO:0007669"/>
    <property type="project" value="UniProtKB-KW"/>
</dbReference>
<dbReference type="NCBIfam" id="TIGR00229">
    <property type="entry name" value="sensory_box"/>
    <property type="match status" value="2"/>
</dbReference>
<dbReference type="PROSITE" id="PS50112">
    <property type="entry name" value="PAS"/>
    <property type="match status" value="1"/>
</dbReference>
<dbReference type="InterPro" id="IPR051310">
    <property type="entry name" value="MCP_chemotaxis"/>
</dbReference>
<dbReference type="AlphaFoldDB" id="A0A504TQN9"/>
<dbReference type="Pfam" id="PF13426">
    <property type="entry name" value="PAS_9"/>
    <property type="match status" value="1"/>
</dbReference>
<dbReference type="RefSeq" id="WP_140832213.1">
    <property type="nucleotide sequence ID" value="NZ_VFYP01000007.1"/>
</dbReference>
<evidence type="ECO:0000313" key="8">
    <source>
        <dbReference type="Proteomes" id="UP000316429"/>
    </source>
</evidence>
<comment type="subcellular location">
    <subcellularLocation>
        <location evidence="1">Membrane</location>
    </subcellularLocation>
</comment>
<dbReference type="InterPro" id="IPR035965">
    <property type="entry name" value="PAS-like_dom_sf"/>
</dbReference>
<dbReference type="GO" id="GO:0006935">
    <property type="term" value="P:chemotaxis"/>
    <property type="evidence" value="ECO:0007669"/>
    <property type="project" value="UniProtKB-KW"/>
</dbReference>
<organism evidence="7 8">
    <name type="scientific">Rhizobium glycinendophyticum</name>
    <dbReference type="NCBI Taxonomy" id="2589807"/>
    <lineage>
        <taxon>Bacteria</taxon>
        <taxon>Pseudomonadati</taxon>
        <taxon>Pseudomonadota</taxon>
        <taxon>Alphaproteobacteria</taxon>
        <taxon>Hyphomicrobiales</taxon>
        <taxon>Rhizobiaceae</taxon>
        <taxon>Rhizobium/Agrobacterium group</taxon>
        <taxon>Rhizobium</taxon>
    </lineage>
</organism>
<dbReference type="InterPro" id="IPR000014">
    <property type="entry name" value="PAS"/>
</dbReference>
<evidence type="ECO:0000256" key="3">
    <source>
        <dbReference type="ARBA" id="ARBA00029447"/>
    </source>
</evidence>
<dbReference type="FunFam" id="1.10.287.950:FF:000001">
    <property type="entry name" value="Methyl-accepting chemotaxis sensory transducer"/>
    <property type="match status" value="1"/>
</dbReference>
<accession>A0A504TQN9</accession>
<gene>
    <name evidence="7" type="ORF">FJQ55_22350</name>
</gene>
<dbReference type="CDD" id="cd11386">
    <property type="entry name" value="MCP_signal"/>
    <property type="match status" value="1"/>
</dbReference>
<dbReference type="SMART" id="SM00091">
    <property type="entry name" value="PAS"/>
    <property type="match status" value="2"/>
</dbReference>
<dbReference type="InterPro" id="IPR013655">
    <property type="entry name" value="PAS_fold_3"/>
</dbReference>
<reference evidence="7 8" key="1">
    <citation type="submission" date="2019-06" db="EMBL/GenBank/DDBJ databases">
        <title>Rhizobium sp. CL12 isolated from roots of soybean.</title>
        <authorList>
            <person name="Wang C."/>
        </authorList>
    </citation>
    <scope>NUCLEOTIDE SEQUENCE [LARGE SCALE GENOMIC DNA]</scope>
    <source>
        <strain evidence="7 8">CL12</strain>
    </source>
</reference>
<proteinExistence type="inferred from homology"/>
<evidence type="ECO:0000313" key="7">
    <source>
        <dbReference type="EMBL" id="TPP04654.1"/>
    </source>
</evidence>
<keyword evidence="8" id="KW-1185">Reference proteome</keyword>
<evidence type="ECO:0000256" key="4">
    <source>
        <dbReference type="PROSITE-ProRule" id="PRU00284"/>
    </source>
</evidence>
<dbReference type="InterPro" id="IPR004089">
    <property type="entry name" value="MCPsignal_dom"/>
</dbReference>
<dbReference type="GO" id="GO:0016020">
    <property type="term" value="C:membrane"/>
    <property type="evidence" value="ECO:0007669"/>
    <property type="project" value="UniProtKB-SubCell"/>
</dbReference>
<dbReference type="SUPFAM" id="SSF58104">
    <property type="entry name" value="Methyl-accepting chemotaxis protein (MCP) signaling domain"/>
    <property type="match status" value="1"/>
</dbReference>
<keyword evidence="4" id="KW-0807">Transducer</keyword>
<feature type="domain" description="PAS" evidence="6">
    <location>
        <begin position="153"/>
        <end position="177"/>
    </location>
</feature>
<dbReference type="Pfam" id="PF08447">
    <property type="entry name" value="PAS_3"/>
    <property type="match status" value="1"/>
</dbReference>
<name>A0A504TQN9_9HYPH</name>
<keyword evidence="2" id="KW-0145">Chemotaxis</keyword>